<dbReference type="AlphaFoldDB" id="A0A9X2YIG6"/>
<sequence length="200" mass="22076">MTNWLVVGVSVALSVLTSGGVAAALATLFNGGLQRRLTARLEAAKNANAEKLKSVDASIAEADRKSALALRRDDSRMTTLLQINRMAADAIALAHNVTLPPLPDGTPIYPRRPYANAGTPTTEVERETARLLSDAYFFNPELGRAVTLLHEFRENLLWDATENRTPLEEFAEDDPLVVKLRDAAHVVRDHVQTMLTKWEY</sequence>
<evidence type="ECO:0000313" key="4">
    <source>
        <dbReference type="Proteomes" id="UP001140272"/>
    </source>
</evidence>
<name>A0A9X2YIG6_9MYCO</name>
<accession>A0A9X2YIG6</accession>
<protein>
    <submittedName>
        <fullName evidence="1">Uncharacterized protein</fullName>
    </submittedName>
</protein>
<evidence type="ECO:0000313" key="1">
    <source>
        <dbReference type="EMBL" id="MCV7073296.1"/>
    </source>
</evidence>
<dbReference type="Proteomes" id="UP001140272">
    <property type="component" value="Unassembled WGS sequence"/>
</dbReference>
<evidence type="ECO:0000313" key="2">
    <source>
        <dbReference type="EMBL" id="ULP35042.1"/>
    </source>
</evidence>
<reference evidence="2" key="3">
    <citation type="submission" date="2022-08" db="EMBL/GenBank/DDBJ databases">
        <title>Whole genome sequencing of non-tuberculosis mycobacteria type-strains.</title>
        <authorList>
            <person name="Igarashi Y."/>
            <person name="Osugi A."/>
            <person name="Mitarai S."/>
        </authorList>
    </citation>
    <scope>NUCLEOTIDE SEQUENCE</scope>
    <source>
        <strain evidence="2">JCM 16372</strain>
    </source>
</reference>
<evidence type="ECO:0000313" key="3">
    <source>
        <dbReference type="Proteomes" id="UP001055159"/>
    </source>
</evidence>
<reference evidence="1" key="2">
    <citation type="journal article" date="2022" name="BMC Genomics">
        <title>Comparative genome analysis of mycobacteria focusing on tRNA and non-coding RNA.</title>
        <authorList>
            <person name="Behra P.R.K."/>
            <person name="Pettersson B.M.F."/>
            <person name="Ramesh M."/>
            <person name="Das S."/>
            <person name="Dasgupta S."/>
            <person name="Kirsebom L.A."/>
        </authorList>
    </citation>
    <scope>NUCLEOTIDE SEQUENCE</scope>
    <source>
        <strain evidence="1">DSM 45406</strain>
    </source>
</reference>
<organism evidence="1 4">
    <name type="scientific">Mycolicibacterium rufum</name>
    <dbReference type="NCBI Taxonomy" id="318424"/>
    <lineage>
        <taxon>Bacteria</taxon>
        <taxon>Bacillati</taxon>
        <taxon>Actinomycetota</taxon>
        <taxon>Actinomycetes</taxon>
        <taxon>Mycobacteriales</taxon>
        <taxon>Mycobacteriaceae</taxon>
        <taxon>Mycolicibacterium</taxon>
    </lineage>
</organism>
<proteinExistence type="predicted"/>
<dbReference type="EMBL" id="JACKRN010000853">
    <property type="protein sequence ID" value="MCV7073296.1"/>
    <property type="molecule type" value="Genomic_DNA"/>
</dbReference>
<dbReference type="EMBL" id="CP092427">
    <property type="protein sequence ID" value="ULP35042.1"/>
    <property type="molecule type" value="Genomic_DNA"/>
</dbReference>
<keyword evidence="3" id="KW-1185">Reference proteome</keyword>
<dbReference type="Proteomes" id="UP001055159">
    <property type="component" value="Chromosome"/>
</dbReference>
<dbReference type="RefSeq" id="WP_239735293.1">
    <property type="nucleotide sequence ID" value="NZ_CP092427.2"/>
</dbReference>
<gene>
    <name evidence="1" type="ORF">H7H73_26250</name>
    <name evidence="2" type="ORF">MJO55_17200</name>
</gene>
<reference evidence="1" key="1">
    <citation type="submission" date="2020-07" db="EMBL/GenBank/DDBJ databases">
        <authorList>
            <person name="Pettersson B.M.F."/>
            <person name="Behra P.R.K."/>
            <person name="Ramesh M."/>
            <person name="Das S."/>
            <person name="Dasgupta S."/>
            <person name="Kirsebom L.A."/>
        </authorList>
    </citation>
    <scope>NUCLEOTIDE SEQUENCE</scope>
    <source>
        <strain evidence="1">DSM 45406</strain>
    </source>
</reference>